<evidence type="ECO:0000256" key="2">
    <source>
        <dbReference type="ARBA" id="ARBA00004613"/>
    </source>
</evidence>
<comment type="catalytic activity">
    <reaction evidence="10">
        <text>[(1-&gt;4)-beta-D-glucosyl]n+m + reduced acceptor + O2 = 4-dehydro-beta-D-glucosyl-[(1-&gt;4)-beta-D-glucosyl]n-1 + [(1-&gt;4)-beta-D-glucosyl]m + acceptor + H2O.</text>
        <dbReference type="EC" id="1.14.99.56"/>
    </reaction>
</comment>
<dbReference type="InterPro" id="IPR049892">
    <property type="entry name" value="AA9"/>
</dbReference>
<name>A0A0B7JW45_BIOOC</name>
<proteinExistence type="inferred from homology"/>
<dbReference type="EC" id="1.14.99.56" evidence="11"/>
<keyword evidence="3" id="KW-0964">Secreted</keyword>
<sequence>MKTSVSLLGAIATTALAHGTVPNFRVDGVAHGGFLLEYYYAKVNGQTPPKVAGWYAENLDNGFVAPDAYQSSDINCHKNAAPGEASVQVAAGGTVDFLWSAWPDSHKGPVFTYVAKCDGDCTSADKDTLKWVKIDEAGIDLTTQVWAAQDLIANNNTWSTTVPSTLAPGNYVFRHEIIAMHGAGSENGAQNYPQCFNIEITGSGTDNPEGVLGTELYTADHPGILFNPYTTLTSYEMPGPALYGGSNSTTASLNKFRRNHARSFRLKNLKH</sequence>
<feature type="chain" id="PRO_5044541112" description="lytic cellulose monooxygenase (C4-dehydrogenating)" evidence="12">
    <location>
        <begin position="18"/>
        <end position="271"/>
    </location>
</feature>
<keyword evidence="6" id="KW-1015">Disulfide bond</keyword>
<dbReference type="EMBL" id="CDPU01000013">
    <property type="protein sequence ID" value="CEO49214.1"/>
    <property type="molecule type" value="Genomic_DNA"/>
</dbReference>
<dbReference type="PANTHER" id="PTHR33353:SF34">
    <property type="entry name" value="ENDO-BETA-1,4-GLUCANASE D"/>
    <property type="match status" value="1"/>
</dbReference>
<dbReference type="AlphaFoldDB" id="A0A0B7JW45"/>
<evidence type="ECO:0000259" key="13">
    <source>
        <dbReference type="Pfam" id="PF03443"/>
    </source>
</evidence>
<dbReference type="GO" id="GO:0030245">
    <property type="term" value="P:cellulose catabolic process"/>
    <property type="evidence" value="ECO:0007669"/>
    <property type="project" value="UniProtKB-KW"/>
</dbReference>
<reference evidence="15" key="2">
    <citation type="submission" date="2020-10" db="EMBL/GenBank/DDBJ databases">
        <title>High-Quality Genome Resource of Clonostachys rosea strain S41 by Oxford Nanopore Long-Read Sequencing.</title>
        <authorList>
            <person name="Wang H."/>
        </authorList>
    </citation>
    <scope>NUCLEOTIDE SEQUENCE</scope>
    <source>
        <strain evidence="15">S41</strain>
    </source>
</reference>
<evidence type="ECO:0000256" key="1">
    <source>
        <dbReference type="ARBA" id="ARBA00001973"/>
    </source>
</evidence>
<evidence type="ECO:0000256" key="4">
    <source>
        <dbReference type="ARBA" id="ARBA00022729"/>
    </source>
</evidence>
<feature type="domain" description="Auxiliary Activity family 9 catalytic" evidence="13">
    <location>
        <begin position="18"/>
        <end position="233"/>
    </location>
</feature>
<comment type="similarity">
    <text evidence="9">Belongs to the polysaccharide monooxygenase AA9 family.</text>
</comment>
<keyword evidence="4 12" id="KW-0732">Signal</keyword>
<dbReference type="GO" id="GO:0005576">
    <property type="term" value="C:extracellular region"/>
    <property type="evidence" value="ECO:0007669"/>
    <property type="project" value="UniProtKB-SubCell"/>
</dbReference>
<protein>
    <recommendedName>
        <fullName evidence="11">lytic cellulose monooxygenase (C4-dehydrogenating)</fullName>
        <ecNumber evidence="11">1.14.99.56</ecNumber>
    </recommendedName>
</protein>
<feature type="signal peptide" evidence="12">
    <location>
        <begin position="1"/>
        <end position="17"/>
    </location>
</feature>
<dbReference type="EMBL" id="JADCTT010000002">
    <property type="protein sequence ID" value="KAF9756404.1"/>
    <property type="molecule type" value="Genomic_DNA"/>
</dbReference>
<keyword evidence="8" id="KW-0624">Polysaccharide degradation</keyword>
<evidence type="ECO:0000256" key="11">
    <source>
        <dbReference type="ARBA" id="ARBA00047174"/>
    </source>
</evidence>
<gene>
    <name evidence="14" type="ORF">BN869_000005271_1</name>
    <name evidence="15" type="ORF">IM811_007348</name>
</gene>
<organism evidence="14">
    <name type="scientific">Bionectria ochroleuca</name>
    <name type="common">Gliocladium roseum</name>
    <dbReference type="NCBI Taxonomy" id="29856"/>
    <lineage>
        <taxon>Eukaryota</taxon>
        <taxon>Fungi</taxon>
        <taxon>Dikarya</taxon>
        <taxon>Ascomycota</taxon>
        <taxon>Pezizomycotina</taxon>
        <taxon>Sordariomycetes</taxon>
        <taxon>Hypocreomycetidae</taxon>
        <taxon>Hypocreales</taxon>
        <taxon>Bionectriaceae</taxon>
        <taxon>Clonostachys</taxon>
    </lineage>
</organism>
<keyword evidence="5" id="KW-0136">Cellulose degradation</keyword>
<evidence type="ECO:0000256" key="5">
    <source>
        <dbReference type="ARBA" id="ARBA00023001"/>
    </source>
</evidence>
<evidence type="ECO:0000256" key="3">
    <source>
        <dbReference type="ARBA" id="ARBA00022525"/>
    </source>
</evidence>
<dbReference type="Pfam" id="PF03443">
    <property type="entry name" value="AA9"/>
    <property type="match status" value="1"/>
</dbReference>
<dbReference type="InterPro" id="IPR005103">
    <property type="entry name" value="AA9_LPMO"/>
</dbReference>
<evidence type="ECO:0000256" key="7">
    <source>
        <dbReference type="ARBA" id="ARBA00023277"/>
    </source>
</evidence>
<comment type="subcellular location">
    <subcellularLocation>
        <location evidence="2">Secreted</location>
    </subcellularLocation>
</comment>
<evidence type="ECO:0000256" key="12">
    <source>
        <dbReference type="SAM" id="SignalP"/>
    </source>
</evidence>
<dbReference type="Gene3D" id="2.70.50.70">
    <property type="match status" value="1"/>
</dbReference>
<accession>A0A0B7JW45</accession>
<dbReference type="CDD" id="cd21175">
    <property type="entry name" value="LPMO_AA9"/>
    <property type="match status" value="1"/>
</dbReference>
<evidence type="ECO:0000256" key="9">
    <source>
        <dbReference type="ARBA" id="ARBA00044502"/>
    </source>
</evidence>
<evidence type="ECO:0000256" key="10">
    <source>
        <dbReference type="ARBA" id="ARBA00045077"/>
    </source>
</evidence>
<evidence type="ECO:0000256" key="6">
    <source>
        <dbReference type="ARBA" id="ARBA00023157"/>
    </source>
</evidence>
<keyword evidence="7" id="KW-0119">Carbohydrate metabolism</keyword>
<evidence type="ECO:0000313" key="15">
    <source>
        <dbReference type="EMBL" id="KAF9756404.1"/>
    </source>
</evidence>
<evidence type="ECO:0000256" key="8">
    <source>
        <dbReference type="ARBA" id="ARBA00023326"/>
    </source>
</evidence>
<comment type="cofactor">
    <cofactor evidence="1">
        <name>Cu(2+)</name>
        <dbReference type="ChEBI" id="CHEBI:29036"/>
    </cofactor>
</comment>
<dbReference type="Proteomes" id="UP000616885">
    <property type="component" value="Unassembled WGS sequence"/>
</dbReference>
<dbReference type="PANTHER" id="PTHR33353">
    <property type="entry name" value="PUTATIVE (AFU_ORTHOLOGUE AFUA_1G12560)-RELATED"/>
    <property type="match status" value="1"/>
</dbReference>
<evidence type="ECO:0000313" key="14">
    <source>
        <dbReference type="EMBL" id="CEO49214.1"/>
    </source>
</evidence>
<reference evidence="14" key="1">
    <citation type="submission" date="2015-01" db="EMBL/GenBank/DDBJ databases">
        <authorList>
            <person name="Durling Mikael"/>
        </authorList>
    </citation>
    <scope>NUCLEOTIDE SEQUENCE</scope>
</reference>